<dbReference type="Proteomes" id="UP000549394">
    <property type="component" value="Unassembled WGS sequence"/>
</dbReference>
<comment type="caution">
    <text evidence="1">The sequence shown here is derived from an EMBL/GenBank/DDBJ whole genome shotgun (WGS) entry which is preliminary data.</text>
</comment>
<dbReference type="EMBL" id="CAJFCJ010000013">
    <property type="protein sequence ID" value="CAD5120672.1"/>
    <property type="molecule type" value="Genomic_DNA"/>
</dbReference>
<name>A0A7I8VXX4_9ANNE</name>
<sequence>MAYVRRRMHYTEQRYTTNEEIEAAYVADHWHSDPGKFGFAVISDRLRQMEVYNDCNLVIGEVPEDLIEAFYVYADRLKMHFSFYQTITVYCVPQGTLPFVMREEPAIRQFLNVSIEVVNPCVFSRVLLRGTLRNIKKSIAHIEIILFQVWKSKSIYPNFFI</sequence>
<proteinExistence type="predicted"/>
<organism evidence="1 2">
    <name type="scientific">Dimorphilus gyrociliatus</name>
    <dbReference type="NCBI Taxonomy" id="2664684"/>
    <lineage>
        <taxon>Eukaryota</taxon>
        <taxon>Metazoa</taxon>
        <taxon>Spiralia</taxon>
        <taxon>Lophotrochozoa</taxon>
        <taxon>Annelida</taxon>
        <taxon>Polychaeta</taxon>
        <taxon>Polychaeta incertae sedis</taxon>
        <taxon>Dinophilidae</taxon>
        <taxon>Dimorphilus</taxon>
    </lineage>
</organism>
<dbReference type="AlphaFoldDB" id="A0A7I8VXX4"/>
<reference evidence="1 2" key="1">
    <citation type="submission" date="2020-08" db="EMBL/GenBank/DDBJ databases">
        <authorList>
            <person name="Hejnol A."/>
        </authorList>
    </citation>
    <scope>NUCLEOTIDE SEQUENCE [LARGE SCALE GENOMIC DNA]</scope>
</reference>
<evidence type="ECO:0000313" key="2">
    <source>
        <dbReference type="Proteomes" id="UP000549394"/>
    </source>
</evidence>
<keyword evidence="2" id="KW-1185">Reference proteome</keyword>
<accession>A0A7I8VXX4</accession>
<gene>
    <name evidence="1" type="ORF">DGYR_LOCUS8736</name>
</gene>
<evidence type="ECO:0000313" key="1">
    <source>
        <dbReference type="EMBL" id="CAD5120672.1"/>
    </source>
</evidence>
<protein>
    <submittedName>
        <fullName evidence="1">DgyrCDS9235</fullName>
    </submittedName>
</protein>